<keyword evidence="1" id="KW-0812">Transmembrane</keyword>
<keyword evidence="1" id="KW-1133">Transmembrane helix</keyword>
<accession>A0ABU3GWH1</accession>
<reference evidence="3" key="1">
    <citation type="submission" date="2023-07" db="EMBL/GenBank/DDBJ databases">
        <title>Functional and genomic diversity of the sorghum phyllosphere microbiome.</title>
        <authorList>
            <person name="Shade A."/>
        </authorList>
    </citation>
    <scope>NUCLEOTIDE SEQUENCE [LARGE SCALE GENOMIC DNA]</scope>
    <source>
        <strain evidence="3">SORGH_AS_0422</strain>
    </source>
</reference>
<name>A0ABU3GWH1_9SPHI</name>
<gene>
    <name evidence="2" type="ORF">QE417_003187</name>
</gene>
<dbReference type="Proteomes" id="UP001258315">
    <property type="component" value="Unassembled WGS sequence"/>
</dbReference>
<evidence type="ECO:0000313" key="2">
    <source>
        <dbReference type="EMBL" id="MDT3404115.1"/>
    </source>
</evidence>
<comment type="caution">
    <text evidence="2">The sequence shown here is derived from an EMBL/GenBank/DDBJ whole genome shotgun (WGS) entry which is preliminary data.</text>
</comment>
<evidence type="ECO:0000313" key="3">
    <source>
        <dbReference type="Proteomes" id="UP001258315"/>
    </source>
</evidence>
<evidence type="ECO:0000256" key="1">
    <source>
        <dbReference type="SAM" id="Phobius"/>
    </source>
</evidence>
<dbReference type="EMBL" id="JAVLVU010000001">
    <property type="protein sequence ID" value="MDT3404115.1"/>
    <property type="molecule type" value="Genomic_DNA"/>
</dbReference>
<feature type="transmembrane region" description="Helical" evidence="1">
    <location>
        <begin position="51"/>
        <end position="70"/>
    </location>
</feature>
<sequence>MIREEVLTASRNYLNAMKYLVFTVSCLIVAAMVLKLTSLPVDLSRTTNFGYGYLTGIVLLIIIFSLTAFFSGKKIYKRLSEVEV</sequence>
<organism evidence="2 3">
    <name type="scientific">Mucilaginibacter terrae</name>
    <dbReference type="NCBI Taxonomy" id="1955052"/>
    <lineage>
        <taxon>Bacteria</taxon>
        <taxon>Pseudomonadati</taxon>
        <taxon>Bacteroidota</taxon>
        <taxon>Sphingobacteriia</taxon>
        <taxon>Sphingobacteriales</taxon>
        <taxon>Sphingobacteriaceae</taxon>
        <taxon>Mucilaginibacter</taxon>
    </lineage>
</organism>
<keyword evidence="3" id="KW-1185">Reference proteome</keyword>
<keyword evidence="1" id="KW-0472">Membrane</keyword>
<feature type="transmembrane region" description="Helical" evidence="1">
    <location>
        <begin position="20"/>
        <end position="39"/>
    </location>
</feature>
<protein>
    <submittedName>
        <fullName evidence="2">Membrane protein</fullName>
    </submittedName>
</protein>
<proteinExistence type="predicted"/>